<dbReference type="InterPro" id="IPR029050">
    <property type="entry name" value="Immunoprotect_excell_Ig-like"/>
</dbReference>
<keyword evidence="2" id="KW-0812">Transmembrane</keyword>
<feature type="transmembrane region" description="Helical" evidence="2">
    <location>
        <begin position="55"/>
        <end position="77"/>
    </location>
</feature>
<proteinExistence type="predicted"/>
<dbReference type="GeneID" id="11138412"/>
<dbReference type="Proteomes" id="UP000001037">
    <property type="component" value="Chromosome"/>
</dbReference>
<dbReference type="InterPro" id="IPR029051">
    <property type="entry name" value="DUF4352"/>
</dbReference>
<evidence type="ECO:0000313" key="4">
    <source>
        <dbReference type="EMBL" id="AEM39089.1"/>
    </source>
</evidence>
<dbReference type="AlphaFoldDB" id="G0EFY8"/>
<dbReference type="HOGENOM" id="CLU_1096743_0_0_2"/>
<feature type="transmembrane region" description="Helical" evidence="2">
    <location>
        <begin position="7"/>
        <end position="25"/>
    </location>
</feature>
<dbReference type="eggNOG" id="arCOG07632">
    <property type="taxonomic scope" value="Archaea"/>
</dbReference>
<evidence type="ECO:0000313" key="5">
    <source>
        <dbReference type="Proteomes" id="UP000001037"/>
    </source>
</evidence>
<evidence type="ECO:0000259" key="3">
    <source>
        <dbReference type="Pfam" id="PF11611"/>
    </source>
</evidence>
<feature type="domain" description="DUF4352" evidence="3">
    <location>
        <begin position="108"/>
        <end position="241"/>
    </location>
</feature>
<dbReference type="STRING" id="694429.Pyrfu_1229"/>
<organism evidence="4 5">
    <name type="scientific">Pyrolobus fumarii (strain DSM 11204 / 1A)</name>
    <dbReference type="NCBI Taxonomy" id="694429"/>
    <lineage>
        <taxon>Archaea</taxon>
        <taxon>Thermoproteota</taxon>
        <taxon>Thermoprotei</taxon>
        <taxon>Desulfurococcales</taxon>
        <taxon>Pyrodictiaceae</taxon>
        <taxon>Pyrolobus</taxon>
    </lineage>
</organism>
<evidence type="ECO:0000256" key="1">
    <source>
        <dbReference type="ARBA" id="ARBA00022729"/>
    </source>
</evidence>
<name>G0EFY8_PYRF1</name>
<evidence type="ECO:0000256" key="2">
    <source>
        <dbReference type="SAM" id="Phobius"/>
    </source>
</evidence>
<keyword evidence="1" id="KW-0732">Signal</keyword>
<keyword evidence="2" id="KW-0472">Membrane</keyword>
<sequence length="253" mass="27534">METAASILLFIMGLFLVLLVFPVAFYASAALGYLLGLVALGIGAYLIFKRGGRILPAVLGVMLSAAAIIALGGTALIHMSVYVAKEAVEEAAEMLQNTTRTRSLSGVVGESLQVNDWAIKVEEVRETTSILYDSTLYKAKPGYKIVVVRLRVENTGGDVKHLTELWGYTLVTNSNKSYDSIYPLELELVWNLTPKDKAEAIKVKQVSGATTLPPGAHTEYDILFQIPSNENPQKLVIRIGFVGGYLVTIKLTR</sequence>
<feature type="transmembrane region" description="Helical" evidence="2">
    <location>
        <begin position="31"/>
        <end position="48"/>
    </location>
</feature>
<dbReference type="KEGG" id="pfm:Pyrfu_1229"/>
<gene>
    <name evidence="4" type="ordered locus">Pyrfu_1229</name>
</gene>
<dbReference type="Pfam" id="PF11611">
    <property type="entry name" value="DUF4352"/>
    <property type="match status" value="1"/>
</dbReference>
<reference evidence="4 5" key="1">
    <citation type="journal article" date="2011" name="Stand. Genomic Sci.">
        <title>Complete genome sequence of the hyperthermophilic chemolithoautotroph Pyrolobus fumarii type strain (1A).</title>
        <authorList>
            <person name="Anderson I."/>
            <person name="Goker M."/>
            <person name="Nolan M."/>
            <person name="Lucas S."/>
            <person name="Hammon N."/>
            <person name="Deshpande S."/>
            <person name="Cheng J.F."/>
            <person name="Tapia R."/>
            <person name="Han C."/>
            <person name="Goodwin L."/>
            <person name="Pitluck S."/>
            <person name="Huntemann M."/>
            <person name="Liolios K."/>
            <person name="Ivanova N."/>
            <person name="Pagani I."/>
            <person name="Mavromatis K."/>
            <person name="Ovchinikova G."/>
            <person name="Pati A."/>
            <person name="Chen A."/>
            <person name="Palaniappan K."/>
            <person name="Land M."/>
            <person name="Hauser L."/>
            <person name="Brambilla E.M."/>
            <person name="Huber H."/>
            <person name="Yasawong M."/>
            <person name="Rohde M."/>
            <person name="Spring S."/>
            <person name="Abt B."/>
            <person name="Sikorski J."/>
            <person name="Wirth R."/>
            <person name="Detter J.C."/>
            <person name="Woyke T."/>
            <person name="Bristow J."/>
            <person name="Eisen J.A."/>
            <person name="Markowitz V."/>
            <person name="Hugenholtz P."/>
            <person name="Kyrpides N.C."/>
            <person name="Klenk H.P."/>
            <person name="Lapidus A."/>
        </authorList>
    </citation>
    <scope>NUCLEOTIDE SEQUENCE [LARGE SCALE GENOMIC DNA]</scope>
    <source>
        <strain evidence="5">DSM 11204 / 1A</strain>
    </source>
</reference>
<keyword evidence="2" id="KW-1133">Transmembrane helix</keyword>
<dbReference type="EMBL" id="CP002838">
    <property type="protein sequence ID" value="AEM39089.1"/>
    <property type="molecule type" value="Genomic_DNA"/>
</dbReference>
<dbReference type="InParanoid" id="G0EFY8"/>
<dbReference type="Gene3D" id="2.60.40.1240">
    <property type="match status" value="1"/>
</dbReference>
<dbReference type="RefSeq" id="WP_014026766.1">
    <property type="nucleotide sequence ID" value="NC_015931.1"/>
</dbReference>
<keyword evidence="5" id="KW-1185">Reference proteome</keyword>
<protein>
    <recommendedName>
        <fullName evidence="3">DUF4352 domain-containing protein</fullName>
    </recommendedName>
</protein>
<accession>G0EFY8</accession>